<name>A0A2A3JXE8_9RHOB</name>
<dbReference type="InterPro" id="IPR011711">
    <property type="entry name" value="GntR_C"/>
</dbReference>
<proteinExistence type="predicted"/>
<keyword evidence="3" id="KW-0804">Transcription</keyword>
<feature type="region of interest" description="Disordered" evidence="4">
    <location>
        <begin position="1"/>
        <end position="25"/>
    </location>
</feature>
<dbReference type="SUPFAM" id="SSF46785">
    <property type="entry name" value="Winged helix' DNA-binding domain"/>
    <property type="match status" value="1"/>
</dbReference>
<dbReference type="GO" id="GO:0003700">
    <property type="term" value="F:DNA-binding transcription factor activity"/>
    <property type="evidence" value="ECO:0007669"/>
    <property type="project" value="InterPro"/>
</dbReference>
<protein>
    <submittedName>
        <fullName evidence="6">GntR family transcriptional regulator</fullName>
    </submittedName>
</protein>
<dbReference type="PANTHER" id="PTHR43537:SF45">
    <property type="entry name" value="GNTR FAMILY REGULATORY PROTEIN"/>
    <property type="match status" value="1"/>
</dbReference>
<accession>A0A2A3JXE8</accession>
<dbReference type="Gene3D" id="1.20.120.530">
    <property type="entry name" value="GntR ligand-binding domain-like"/>
    <property type="match status" value="1"/>
</dbReference>
<evidence type="ECO:0000256" key="2">
    <source>
        <dbReference type="ARBA" id="ARBA00023125"/>
    </source>
</evidence>
<organism evidence="6">
    <name type="scientific">Alloyangia mangrovi</name>
    <dbReference type="NCBI Taxonomy" id="1779329"/>
    <lineage>
        <taxon>Bacteria</taxon>
        <taxon>Pseudomonadati</taxon>
        <taxon>Pseudomonadota</taxon>
        <taxon>Alphaproteobacteria</taxon>
        <taxon>Rhodobacterales</taxon>
        <taxon>Roseobacteraceae</taxon>
        <taxon>Alloyangia</taxon>
    </lineage>
</organism>
<dbReference type="Pfam" id="PF00392">
    <property type="entry name" value="GntR"/>
    <property type="match status" value="1"/>
</dbReference>
<dbReference type="Pfam" id="PF07729">
    <property type="entry name" value="FCD"/>
    <property type="match status" value="1"/>
</dbReference>
<evidence type="ECO:0000313" key="6">
    <source>
        <dbReference type="EMBL" id="PBD19174.1"/>
    </source>
</evidence>
<dbReference type="Gene3D" id="1.10.10.10">
    <property type="entry name" value="Winged helix-like DNA-binding domain superfamily/Winged helix DNA-binding domain"/>
    <property type="match status" value="1"/>
</dbReference>
<dbReference type="PRINTS" id="PR00035">
    <property type="entry name" value="HTHGNTR"/>
</dbReference>
<sequence>MPPPAPSSRIETGDPRMDGTDDISIPAIPPLLAPGEQSLSDQAYTRILEMLLAGQLVPGEALQERRLAQMMEISRTPVREALFRLEAEALILRGPGRKLVVNDISIESYVRLLDLRRILEMEAAARATGRITAGKLAEVEAGLEEMLQLESVSAAQHWAVDDLVHHTIAEAAGNPMLTRTILDLRRRTHIFNTNRISHRRRPGTEEHLALIRAAAGSDPELTRRLMGTHLDHVRNAIVDFILGIRH</sequence>
<dbReference type="InterPro" id="IPR000524">
    <property type="entry name" value="Tscrpt_reg_HTH_GntR"/>
</dbReference>
<feature type="domain" description="HTH gntR-type" evidence="5">
    <location>
        <begin position="37"/>
        <end position="104"/>
    </location>
</feature>
<dbReference type="CDD" id="cd07377">
    <property type="entry name" value="WHTH_GntR"/>
    <property type="match status" value="1"/>
</dbReference>
<dbReference type="InterPro" id="IPR036390">
    <property type="entry name" value="WH_DNA-bd_sf"/>
</dbReference>
<dbReference type="PROSITE" id="PS50949">
    <property type="entry name" value="HTH_GNTR"/>
    <property type="match status" value="1"/>
</dbReference>
<dbReference type="InterPro" id="IPR036388">
    <property type="entry name" value="WH-like_DNA-bd_sf"/>
</dbReference>
<dbReference type="EMBL" id="NTHN01000158">
    <property type="protein sequence ID" value="PBD19174.1"/>
    <property type="molecule type" value="Genomic_DNA"/>
</dbReference>
<dbReference type="PANTHER" id="PTHR43537">
    <property type="entry name" value="TRANSCRIPTIONAL REGULATOR, GNTR FAMILY"/>
    <property type="match status" value="1"/>
</dbReference>
<dbReference type="AlphaFoldDB" id="A0A2A3JXE8"/>
<comment type="caution">
    <text evidence="6">The sequence shown here is derived from an EMBL/GenBank/DDBJ whole genome shotgun (WGS) entry which is preliminary data.</text>
</comment>
<gene>
    <name evidence="6" type="ORF">CLG85_10705</name>
</gene>
<keyword evidence="1" id="KW-0805">Transcription regulation</keyword>
<reference evidence="6" key="1">
    <citation type="submission" date="2017-09" db="EMBL/GenBank/DDBJ databases">
        <title>Yangia sp. SAOS 153D whole genome sequencing.</title>
        <authorList>
            <person name="Verma A."/>
            <person name="Krishnamurthi S."/>
        </authorList>
    </citation>
    <scope>NUCLEOTIDE SEQUENCE [LARGE SCALE GENOMIC DNA]</scope>
    <source>
        <strain evidence="6">SAOS 153D</strain>
    </source>
</reference>
<dbReference type="OrthoDB" id="9028214at2"/>
<dbReference type="SMART" id="SM00345">
    <property type="entry name" value="HTH_GNTR"/>
    <property type="match status" value="1"/>
</dbReference>
<evidence type="ECO:0000256" key="1">
    <source>
        <dbReference type="ARBA" id="ARBA00023015"/>
    </source>
</evidence>
<keyword evidence="2" id="KW-0238">DNA-binding</keyword>
<dbReference type="InterPro" id="IPR008920">
    <property type="entry name" value="TF_FadR/GntR_C"/>
</dbReference>
<evidence type="ECO:0000256" key="4">
    <source>
        <dbReference type="SAM" id="MobiDB-lite"/>
    </source>
</evidence>
<dbReference type="SUPFAM" id="SSF48008">
    <property type="entry name" value="GntR ligand-binding domain-like"/>
    <property type="match status" value="1"/>
</dbReference>
<evidence type="ECO:0000259" key="5">
    <source>
        <dbReference type="PROSITE" id="PS50949"/>
    </source>
</evidence>
<dbReference type="GO" id="GO:0003677">
    <property type="term" value="F:DNA binding"/>
    <property type="evidence" value="ECO:0007669"/>
    <property type="project" value="UniProtKB-KW"/>
</dbReference>
<dbReference type="SMART" id="SM00895">
    <property type="entry name" value="FCD"/>
    <property type="match status" value="1"/>
</dbReference>
<evidence type="ECO:0000256" key="3">
    <source>
        <dbReference type="ARBA" id="ARBA00023163"/>
    </source>
</evidence>